<reference evidence="1" key="1">
    <citation type="submission" date="2024-01" db="EMBL/GenBank/DDBJ databases">
        <title>The diversity of rhizobia nodulating Mimosa spp. in eleven states of Brazil covering several biomes is determined by host plant, location, and edaphic factors.</title>
        <authorList>
            <person name="Rouws L."/>
            <person name="Barauna A."/>
            <person name="Beukes C."/>
            <person name="De Faria S.M."/>
            <person name="Gross E."/>
            <person name="Dos Reis Junior F.B."/>
            <person name="Simon M."/>
            <person name="Maluk M."/>
            <person name="Odee D.W."/>
            <person name="Kenicer G."/>
            <person name="Young J.P.W."/>
            <person name="Reis V.M."/>
            <person name="Zilli J."/>
            <person name="James E.K."/>
        </authorList>
    </citation>
    <scope>NUCLEOTIDE SEQUENCE</scope>
    <source>
        <strain evidence="1">JPY452</strain>
    </source>
</reference>
<comment type="caution">
    <text evidence="1">The sequence shown here is derived from an EMBL/GenBank/DDBJ whole genome shotgun (WGS) entry which is preliminary data.</text>
</comment>
<accession>A0ACC6RX28</accession>
<organism evidence="1 2">
    <name type="scientific">Paraburkholderia unamae</name>
    <dbReference type="NCBI Taxonomy" id="219649"/>
    <lineage>
        <taxon>Bacteria</taxon>
        <taxon>Pseudomonadati</taxon>
        <taxon>Pseudomonadota</taxon>
        <taxon>Betaproteobacteria</taxon>
        <taxon>Burkholderiales</taxon>
        <taxon>Burkholderiaceae</taxon>
        <taxon>Paraburkholderia</taxon>
    </lineage>
</organism>
<name>A0ACC6RX28_9BURK</name>
<proteinExistence type="predicted"/>
<evidence type="ECO:0000313" key="2">
    <source>
        <dbReference type="Proteomes" id="UP001392318"/>
    </source>
</evidence>
<gene>
    <name evidence="1" type="ORF">VSR83_39605</name>
</gene>
<dbReference type="Proteomes" id="UP001392318">
    <property type="component" value="Unassembled WGS sequence"/>
</dbReference>
<evidence type="ECO:0000313" key="1">
    <source>
        <dbReference type="EMBL" id="MEM5406036.1"/>
    </source>
</evidence>
<protein>
    <submittedName>
        <fullName evidence="1">Uncharacterized protein</fullName>
    </submittedName>
</protein>
<sequence length="143" mass="16235">MLTRRRHRLTAPFVAAARAWLSESVFRVMTKTLVTAEVRQDQRYDRVAAHVWEPDKGLDDRFFRRFSFTRDVILVFFQFLVIALMALLVNGLASAMVHLGLLPAGSFLLTVFRIAAGAMLALDMILFVFLLVRASLRVLGPLK</sequence>
<dbReference type="EMBL" id="JAYMRU010000054">
    <property type="protein sequence ID" value="MEM5406036.1"/>
    <property type="molecule type" value="Genomic_DNA"/>
</dbReference>
<keyword evidence="2" id="KW-1185">Reference proteome</keyword>